<keyword evidence="3" id="KW-1185">Reference proteome</keyword>
<reference evidence="2 3" key="1">
    <citation type="submission" date="2024-01" db="EMBL/GenBank/DDBJ databases">
        <title>The genome of the rayed Mediterranean limpet Patella caerulea (Linnaeus, 1758).</title>
        <authorList>
            <person name="Anh-Thu Weber A."/>
            <person name="Halstead-Nussloch G."/>
        </authorList>
    </citation>
    <scope>NUCLEOTIDE SEQUENCE [LARGE SCALE GENOMIC DNA]</scope>
    <source>
        <strain evidence="2">AATW-2023a</strain>
        <tissue evidence="2">Whole specimen</tissue>
    </source>
</reference>
<evidence type="ECO:0000256" key="1">
    <source>
        <dbReference type="SAM" id="MobiDB-lite"/>
    </source>
</evidence>
<gene>
    <name evidence="2" type="ORF">SNE40_022134</name>
</gene>
<sequence>MSFAAHTFYGRRAKAVVPVSGDISEDEDVTNSENDDEFQPESANEETSFYDDGDNNDDEVEHDGDNNDDERDEPTTPTSKKSTKATKNPYK</sequence>
<name>A0AAN8J0V7_PATCE</name>
<feature type="compositionally biased region" description="Acidic residues" evidence="1">
    <location>
        <begin position="23"/>
        <end position="39"/>
    </location>
</feature>
<evidence type="ECO:0000313" key="3">
    <source>
        <dbReference type="Proteomes" id="UP001347796"/>
    </source>
</evidence>
<comment type="caution">
    <text evidence="2">The sequence shown here is derived from an EMBL/GenBank/DDBJ whole genome shotgun (WGS) entry which is preliminary data.</text>
</comment>
<feature type="compositionally biased region" description="Acidic residues" evidence="1">
    <location>
        <begin position="48"/>
        <end position="72"/>
    </location>
</feature>
<accession>A0AAN8J0V7</accession>
<proteinExistence type="predicted"/>
<dbReference type="EMBL" id="JAZGQO010000018">
    <property type="protein sequence ID" value="KAK6168273.1"/>
    <property type="molecule type" value="Genomic_DNA"/>
</dbReference>
<dbReference type="Proteomes" id="UP001347796">
    <property type="component" value="Unassembled WGS sequence"/>
</dbReference>
<feature type="region of interest" description="Disordered" evidence="1">
    <location>
        <begin position="1"/>
        <end position="91"/>
    </location>
</feature>
<organism evidence="2 3">
    <name type="scientific">Patella caerulea</name>
    <name type="common">Rayed Mediterranean limpet</name>
    <dbReference type="NCBI Taxonomy" id="87958"/>
    <lineage>
        <taxon>Eukaryota</taxon>
        <taxon>Metazoa</taxon>
        <taxon>Spiralia</taxon>
        <taxon>Lophotrochozoa</taxon>
        <taxon>Mollusca</taxon>
        <taxon>Gastropoda</taxon>
        <taxon>Patellogastropoda</taxon>
        <taxon>Patelloidea</taxon>
        <taxon>Patellidae</taxon>
        <taxon>Patella</taxon>
    </lineage>
</organism>
<protein>
    <submittedName>
        <fullName evidence="2">Uncharacterized protein</fullName>
    </submittedName>
</protein>
<dbReference type="AlphaFoldDB" id="A0AAN8J0V7"/>
<evidence type="ECO:0000313" key="2">
    <source>
        <dbReference type="EMBL" id="KAK6168273.1"/>
    </source>
</evidence>